<keyword evidence="9" id="KW-0732">Signal</keyword>
<comment type="similarity">
    <text evidence="3">Belongs to the peptidase M13 family.</text>
</comment>
<evidence type="ECO:0000259" key="10">
    <source>
        <dbReference type="Pfam" id="PF01431"/>
    </source>
</evidence>
<dbReference type="CDD" id="cd08662">
    <property type="entry name" value="M13"/>
    <property type="match status" value="1"/>
</dbReference>
<evidence type="ECO:0000256" key="6">
    <source>
        <dbReference type="ARBA" id="ARBA00022801"/>
    </source>
</evidence>
<dbReference type="Gene3D" id="1.10.1380.10">
    <property type="entry name" value="Neutral endopeptidase , domain2"/>
    <property type="match status" value="1"/>
</dbReference>
<dbReference type="PROSITE" id="PS51885">
    <property type="entry name" value="NEPRILYSIN"/>
    <property type="match status" value="1"/>
</dbReference>
<comment type="cofactor">
    <cofactor evidence="1">
        <name>Zn(2+)</name>
        <dbReference type="ChEBI" id="CHEBI:29105"/>
    </cofactor>
</comment>
<dbReference type="Proteomes" id="UP001652661">
    <property type="component" value="Chromosome 3R"/>
</dbReference>
<feature type="signal peptide" evidence="9">
    <location>
        <begin position="1"/>
        <end position="28"/>
    </location>
</feature>
<dbReference type="Pfam" id="PF01431">
    <property type="entry name" value="Peptidase_M13"/>
    <property type="match status" value="1"/>
</dbReference>
<dbReference type="InterPro" id="IPR042089">
    <property type="entry name" value="Peptidase_M13_dom_2"/>
</dbReference>
<evidence type="ECO:0000256" key="1">
    <source>
        <dbReference type="ARBA" id="ARBA00001947"/>
    </source>
</evidence>
<dbReference type="PANTHER" id="PTHR11733">
    <property type="entry name" value="ZINC METALLOPROTEASE FAMILY M13 NEPRILYSIN-RELATED"/>
    <property type="match status" value="1"/>
</dbReference>
<keyword evidence="8" id="KW-0482">Metalloprotease</keyword>
<comment type="subcellular location">
    <subcellularLocation>
        <location evidence="2">Cell membrane</location>
        <topology evidence="2">Single-pass type II membrane protein</topology>
    </subcellularLocation>
</comment>
<dbReference type="GO" id="GO:0005886">
    <property type="term" value="C:plasma membrane"/>
    <property type="evidence" value="ECO:0007669"/>
    <property type="project" value="UniProtKB-SubCell"/>
</dbReference>
<dbReference type="PANTHER" id="PTHR11733:SF240">
    <property type="entry name" value="GH14155P-RELATED"/>
    <property type="match status" value="1"/>
</dbReference>
<dbReference type="Pfam" id="PF05649">
    <property type="entry name" value="Peptidase_M13_N"/>
    <property type="match status" value="1"/>
</dbReference>
<dbReference type="Gene3D" id="3.40.390.10">
    <property type="entry name" value="Collagenase (Catalytic Domain)"/>
    <property type="match status" value="1"/>
</dbReference>
<evidence type="ECO:0000256" key="9">
    <source>
        <dbReference type="SAM" id="SignalP"/>
    </source>
</evidence>
<dbReference type="InterPro" id="IPR018497">
    <property type="entry name" value="Peptidase_M13_C"/>
</dbReference>
<dbReference type="GO" id="GO:0046872">
    <property type="term" value="F:metal ion binding"/>
    <property type="evidence" value="ECO:0007669"/>
    <property type="project" value="UniProtKB-KW"/>
</dbReference>
<evidence type="ECO:0000313" key="12">
    <source>
        <dbReference type="Proteomes" id="UP001652661"/>
    </source>
</evidence>
<dbReference type="InterPro" id="IPR024079">
    <property type="entry name" value="MetalloPept_cat_dom_sf"/>
</dbReference>
<sequence length="746" mass="86480">MGASRSACMSVLLKWLILYGIEHSVVTGARYNSINSMTRMQMQGGAKPDTREEHMARQLMASDMQKYMNQSADPCTDFFEYACGHWGDYQKRQLRLGELYTAQQVMETRISDQLQQLLTQPLPPQRHPNGYSEPSMANVRKARAFYESCVAVEANAGERRRFLTKILKENGGLRNVPNSNWQQNRHWVHTLADVKRRYGLDILLGLEIDLNLQNMQGNSIYFGEPKLTLIPEEHCNAVTAKGAQVTDEVYKRVQQQVAENIRDWFGVDTGEADRFARDIVRFEFQLCKRLREQDIQMSEEEFPPPIAGQILGARSRTGQNRLHRQRGGTNLNELTNEMGNVLDFKMFVELVLENPYANSVYLRSPEYIKHLIQTVKITNRLTIGGYIIYVALNELNQPPEEPPSQRARQCAQITQRLFPQVLGEMFQRQVQRDNAKHDLDAVFRDVIKALEQQMRVEWLDENDRRAVRTRLSQYRALLPDYQSLDLSDLQFQKQDDYWRRLEIVLKYRSRRQFESLNGNDFGQDLHGILDAFEVRTALAPRQQAVLVGWGLLQPPYYNYYYPRALKYALLGQRLASALVQAFDDEGWNRHPQATSPWNELTMAGYRNVSECQRAQYSSYLYNEPGEFRNVTRLREIIAESSGLNIAFKAYLEWLELQDYRLGPLLQKETLPQLNFSNTQLFFLYFAQSRCWAKDNQEGILDSMPLMQHTPERWDVNGPLSNNAEFGREFGCALGTPMNSGDKCLVY</sequence>
<accession>A0A6P4J108</accession>
<keyword evidence="6" id="KW-0378">Hydrolase</keyword>
<proteinExistence type="inferred from homology"/>
<dbReference type="GO" id="GO:0016485">
    <property type="term" value="P:protein processing"/>
    <property type="evidence" value="ECO:0007669"/>
    <property type="project" value="TreeGrafter"/>
</dbReference>
<feature type="domain" description="Peptidase M13 N-terminal" evidence="11">
    <location>
        <begin position="74"/>
        <end position="475"/>
    </location>
</feature>
<feature type="chain" id="PRO_5027947680" evidence="9">
    <location>
        <begin position="29"/>
        <end position="746"/>
    </location>
</feature>
<dbReference type="SUPFAM" id="SSF55486">
    <property type="entry name" value="Metalloproteases ('zincins'), catalytic domain"/>
    <property type="match status" value="1"/>
</dbReference>
<dbReference type="GO" id="GO:0004222">
    <property type="term" value="F:metalloendopeptidase activity"/>
    <property type="evidence" value="ECO:0007669"/>
    <property type="project" value="InterPro"/>
</dbReference>
<feature type="domain" description="Peptidase M13 C-terminal" evidence="10">
    <location>
        <begin position="542"/>
        <end position="743"/>
    </location>
</feature>
<dbReference type="InterPro" id="IPR008753">
    <property type="entry name" value="Peptidase_M13_N"/>
</dbReference>
<dbReference type="AlphaFoldDB" id="A0A6P4J108"/>
<evidence type="ECO:0000313" key="13">
    <source>
        <dbReference type="RefSeq" id="XP_017035037.1"/>
    </source>
</evidence>
<name>A0A6P4J108_DROKI</name>
<evidence type="ECO:0000256" key="8">
    <source>
        <dbReference type="ARBA" id="ARBA00023049"/>
    </source>
</evidence>
<reference evidence="13" key="1">
    <citation type="submission" date="2025-08" db="UniProtKB">
        <authorList>
            <consortium name="RefSeq"/>
        </authorList>
    </citation>
    <scope>IDENTIFICATION</scope>
    <source>
        <strain evidence="13">14028-0561.14</strain>
        <tissue evidence="13">Whole fly</tissue>
    </source>
</reference>
<evidence type="ECO:0000256" key="7">
    <source>
        <dbReference type="ARBA" id="ARBA00022833"/>
    </source>
</evidence>
<dbReference type="RefSeq" id="XP_017035037.1">
    <property type="nucleotide sequence ID" value="XM_017179548.3"/>
</dbReference>
<evidence type="ECO:0000259" key="11">
    <source>
        <dbReference type="Pfam" id="PF05649"/>
    </source>
</evidence>
<keyword evidence="5" id="KW-0479">Metal-binding</keyword>
<keyword evidence="12" id="KW-1185">Reference proteome</keyword>
<evidence type="ECO:0000256" key="3">
    <source>
        <dbReference type="ARBA" id="ARBA00007357"/>
    </source>
</evidence>
<protein>
    <submittedName>
        <fullName evidence="13">Neprilysin-4</fullName>
    </submittedName>
</protein>
<dbReference type="InterPro" id="IPR000718">
    <property type="entry name" value="Peptidase_M13"/>
</dbReference>
<keyword evidence="7" id="KW-0862">Zinc</keyword>
<evidence type="ECO:0000256" key="4">
    <source>
        <dbReference type="ARBA" id="ARBA00022670"/>
    </source>
</evidence>
<gene>
    <name evidence="13" type="primary">Nepl13</name>
</gene>
<keyword evidence="4" id="KW-0645">Protease</keyword>
<evidence type="ECO:0000256" key="2">
    <source>
        <dbReference type="ARBA" id="ARBA00004401"/>
    </source>
</evidence>
<dbReference type="OrthoDB" id="7909950at2759"/>
<organism evidence="12 13">
    <name type="scientific">Drosophila kikkawai</name>
    <name type="common">Fruit fly</name>
    <dbReference type="NCBI Taxonomy" id="30033"/>
    <lineage>
        <taxon>Eukaryota</taxon>
        <taxon>Metazoa</taxon>
        <taxon>Ecdysozoa</taxon>
        <taxon>Arthropoda</taxon>
        <taxon>Hexapoda</taxon>
        <taxon>Insecta</taxon>
        <taxon>Pterygota</taxon>
        <taxon>Neoptera</taxon>
        <taxon>Endopterygota</taxon>
        <taxon>Diptera</taxon>
        <taxon>Brachycera</taxon>
        <taxon>Muscomorpha</taxon>
        <taxon>Ephydroidea</taxon>
        <taxon>Drosophilidae</taxon>
        <taxon>Drosophila</taxon>
        <taxon>Sophophora</taxon>
    </lineage>
</organism>
<evidence type="ECO:0000256" key="5">
    <source>
        <dbReference type="ARBA" id="ARBA00022723"/>
    </source>
</evidence>